<sequence>MVRLVEAGLAVFLVSGLVWPCSVCQIRISNEEHALCLRSGVELRSSVCDPDDLESKSQADSRHHVSLSYDQTNPQISPRCVAACRAELLRYHTSPASYIFYQIFPVNKFLIFLKFWRSEAREALDSLNTCAMHVNASAVRIRISPSLVGPRQRWYLSRERGDRSGPSLSDAVMRNTGGLCSVSIWHIELLTSIKLSFSKFFHMYEDKSCSRGLAAIGHGGGIRRLQRSSESDGLARRRVRLQCSGRKLLVFRLLAIPMDLGLEIGILN</sequence>
<evidence type="ECO:0000313" key="3">
    <source>
        <dbReference type="Proteomes" id="UP000235786"/>
    </source>
</evidence>
<keyword evidence="3" id="KW-1185">Reference proteome</keyword>
<feature type="signal peptide" evidence="1">
    <location>
        <begin position="1"/>
        <end position="20"/>
    </location>
</feature>
<gene>
    <name evidence="2" type="ORF">L207DRAFT_167307</name>
</gene>
<dbReference type="Proteomes" id="UP000235786">
    <property type="component" value="Unassembled WGS sequence"/>
</dbReference>
<dbReference type="EMBL" id="KZ613956">
    <property type="protein sequence ID" value="PMD33178.1"/>
    <property type="molecule type" value="Genomic_DNA"/>
</dbReference>
<evidence type="ECO:0000313" key="2">
    <source>
        <dbReference type="EMBL" id="PMD33178.1"/>
    </source>
</evidence>
<dbReference type="AlphaFoldDB" id="A0A2J6R3U5"/>
<name>A0A2J6R3U5_HYAVF</name>
<evidence type="ECO:0000256" key="1">
    <source>
        <dbReference type="SAM" id="SignalP"/>
    </source>
</evidence>
<keyword evidence="1" id="KW-0732">Signal</keyword>
<protein>
    <recommendedName>
        <fullName evidence="4">RRM domain-containing protein</fullName>
    </recommendedName>
</protein>
<organism evidence="2 3">
    <name type="scientific">Hyaloscypha variabilis (strain UAMH 11265 / GT02V1 / F)</name>
    <name type="common">Meliniomyces variabilis</name>
    <dbReference type="NCBI Taxonomy" id="1149755"/>
    <lineage>
        <taxon>Eukaryota</taxon>
        <taxon>Fungi</taxon>
        <taxon>Dikarya</taxon>
        <taxon>Ascomycota</taxon>
        <taxon>Pezizomycotina</taxon>
        <taxon>Leotiomycetes</taxon>
        <taxon>Helotiales</taxon>
        <taxon>Hyaloscyphaceae</taxon>
        <taxon>Hyaloscypha</taxon>
        <taxon>Hyaloscypha variabilis</taxon>
    </lineage>
</organism>
<accession>A0A2J6R3U5</accession>
<proteinExistence type="predicted"/>
<evidence type="ECO:0008006" key="4">
    <source>
        <dbReference type="Google" id="ProtNLM"/>
    </source>
</evidence>
<feature type="chain" id="PRO_5014372577" description="RRM domain-containing protein" evidence="1">
    <location>
        <begin position="21"/>
        <end position="268"/>
    </location>
</feature>
<reference evidence="2 3" key="1">
    <citation type="submission" date="2016-04" db="EMBL/GenBank/DDBJ databases">
        <title>A degradative enzymes factory behind the ericoid mycorrhizal symbiosis.</title>
        <authorList>
            <consortium name="DOE Joint Genome Institute"/>
            <person name="Martino E."/>
            <person name="Morin E."/>
            <person name="Grelet G."/>
            <person name="Kuo A."/>
            <person name="Kohler A."/>
            <person name="Daghino S."/>
            <person name="Barry K."/>
            <person name="Choi C."/>
            <person name="Cichocki N."/>
            <person name="Clum A."/>
            <person name="Copeland A."/>
            <person name="Hainaut M."/>
            <person name="Haridas S."/>
            <person name="Labutti K."/>
            <person name="Lindquist E."/>
            <person name="Lipzen A."/>
            <person name="Khouja H.-R."/>
            <person name="Murat C."/>
            <person name="Ohm R."/>
            <person name="Olson A."/>
            <person name="Spatafora J."/>
            <person name="Veneault-Fourrey C."/>
            <person name="Henrissat B."/>
            <person name="Grigoriev I."/>
            <person name="Martin F."/>
            <person name="Perotto S."/>
        </authorList>
    </citation>
    <scope>NUCLEOTIDE SEQUENCE [LARGE SCALE GENOMIC DNA]</scope>
    <source>
        <strain evidence="2 3">F</strain>
    </source>
</reference>